<feature type="domain" description="OmpA-like" evidence="5">
    <location>
        <begin position="519"/>
        <end position="640"/>
    </location>
</feature>
<sequence length="640" mass="71466">MLLSLNTRAQSALKQADEQYNLYNYSKAVGYYLKAYKKDSTLYIAEHLANSYRLMDDYNNAETWYAKAAATKGSGADVFLKYGDILKSNGKYIEAKVQYTRYYVLRTDVDKNQLRVLTAGCDSAVKWMKSPTGVDLKNEQTLNSAESDWGASNYGNNIVFTSDRFGKKGGPQHPRKKGLLYFDQHKGPDTEIYGWTGDNYLKLYQAGKTGNSTDTVNFFPFSAGTEYHVSAPSFTADGNEMYFTLTKIPAQWNDTARIKTIKLEIYSSKKNAGANTWSAPVPFKYNNQNQYSVGDPFITPDGKTLYFVSDMPGGLGGTDIYYSQKDSEGNWGGPVNLKSVNSTGNERTPFIDENKDIYFSSDNGITLGGLDIFKAIHTTDDKFGPKQNLRYPVNSPRDDFAYVVYGGTTGYLSSNRLGGVGSDDIYSFTQKPVAAIRLEGVVYDKKSRQPVANSLVTLSKVGRVTTNATGRFSFNLQENADYTLRGEKATYLSDNQLVSTKGITENKTIRKDLYIDKIELNKAIKIENIYYDFDKSNIRPDAAVELDKLIKVLKDNPNIDIEIGSHTDSKGNDAYNMALSQRRANSVVQYLITVGGIDESRLSSRGYGESRLLNRCSNGVDCSPAEHQLNRRTEFTIVKM</sequence>
<dbReference type="SUPFAM" id="SSF103088">
    <property type="entry name" value="OmpA-like"/>
    <property type="match status" value="1"/>
</dbReference>
<dbReference type="PANTHER" id="PTHR30329">
    <property type="entry name" value="STATOR ELEMENT OF FLAGELLAR MOTOR COMPLEX"/>
    <property type="match status" value="1"/>
</dbReference>
<comment type="caution">
    <text evidence="6">The sequence shown here is derived from an EMBL/GenBank/DDBJ whole genome shotgun (WGS) entry which is preliminary data.</text>
</comment>
<dbReference type="InterPro" id="IPR011659">
    <property type="entry name" value="WD40"/>
</dbReference>
<evidence type="ECO:0000313" key="7">
    <source>
        <dbReference type="Proteomes" id="UP001500582"/>
    </source>
</evidence>
<evidence type="ECO:0000313" key="6">
    <source>
        <dbReference type="EMBL" id="GAA4306714.1"/>
    </source>
</evidence>
<evidence type="ECO:0000256" key="2">
    <source>
        <dbReference type="ARBA" id="ARBA00023136"/>
    </source>
</evidence>
<dbReference type="SUPFAM" id="SSF82171">
    <property type="entry name" value="DPP6 N-terminal domain-like"/>
    <property type="match status" value="1"/>
</dbReference>
<name>A0ABP8FM10_9SPHI</name>
<dbReference type="Pfam" id="PF00691">
    <property type="entry name" value="OmpA"/>
    <property type="match status" value="1"/>
</dbReference>
<dbReference type="Gene3D" id="1.25.40.10">
    <property type="entry name" value="Tetratricopeptide repeat domain"/>
    <property type="match status" value="1"/>
</dbReference>
<dbReference type="SUPFAM" id="SSF49464">
    <property type="entry name" value="Carboxypeptidase regulatory domain-like"/>
    <property type="match status" value="1"/>
</dbReference>
<dbReference type="PROSITE" id="PS51123">
    <property type="entry name" value="OMPA_2"/>
    <property type="match status" value="1"/>
</dbReference>
<dbReference type="PRINTS" id="PR01021">
    <property type="entry name" value="OMPADOMAIN"/>
</dbReference>
<dbReference type="EMBL" id="BAABFT010000001">
    <property type="protein sequence ID" value="GAA4306714.1"/>
    <property type="molecule type" value="Genomic_DNA"/>
</dbReference>
<reference evidence="7" key="1">
    <citation type="journal article" date="2019" name="Int. J. Syst. Evol. Microbiol.">
        <title>The Global Catalogue of Microorganisms (GCM) 10K type strain sequencing project: providing services to taxonomists for standard genome sequencing and annotation.</title>
        <authorList>
            <consortium name="The Broad Institute Genomics Platform"/>
            <consortium name="The Broad Institute Genome Sequencing Center for Infectious Disease"/>
            <person name="Wu L."/>
            <person name="Ma J."/>
        </authorList>
    </citation>
    <scope>NUCLEOTIDE SEQUENCE [LARGE SCALE GENOMIC DNA]</scope>
    <source>
        <strain evidence="7">JCM 17705</strain>
    </source>
</reference>
<keyword evidence="7" id="KW-1185">Reference proteome</keyword>
<keyword evidence="2 4" id="KW-0472">Membrane</keyword>
<gene>
    <name evidence="6" type="ORF">GCM10023149_00070</name>
</gene>
<dbReference type="InterPro" id="IPR006665">
    <property type="entry name" value="OmpA-like"/>
</dbReference>
<evidence type="ECO:0000256" key="4">
    <source>
        <dbReference type="PROSITE-ProRule" id="PRU00473"/>
    </source>
</evidence>
<dbReference type="Pfam" id="PF07676">
    <property type="entry name" value="PD40"/>
    <property type="match status" value="1"/>
</dbReference>
<evidence type="ECO:0000256" key="3">
    <source>
        <dbReference type="ARBA" id="ARBA00023237"/>
    </source>
</evidence>
<dbReference type="CDD" id="cd07185">
    <property type="entry name" value="OmpA_C-like"/>
    <property type="match status" value="1"/>
</dbReference>
<accession>A0ABP8FM10</accession>
<evidence type="ECO:0000256" key="1">
    <source>
        <dbReference type="ARBA" id="ARBA00004442"/>
    </source>
</evidence>
<comment type="subcellular location">
    <subcellularLocation>
        <location evidence="1">Cell outer membrane</location>
    </subcellularLocation>
</comment>
<dbReference type="Gene3D" id="2.60.40.1120">
    <property type="entry name" value="Carboxypeptidase-like, regulatory domain"/>
    <property type="match status" value="1"/>
</dbReference>
<organism evidence="6 7">
    <name type="scientific">Mucilaginibacter gynuensis</name>
    <dbReference type="NCBI Taxonomy" id="1302236"/>
    <lineage>
        <taxon>Bacteria</taxon>
        <taxon>Pseudomonadati</taxon>
        <taxon>Bacteroidota</taxon>
        <taxon>Sphingobacteriia</taxon>
        <taxon>Sphingobacteriales</taxon>
        <taxon>Sphingobacteriaceae</taxon>
        <taxon>Mucilaginibacter</taxon>
    </lineage>
</organism>
<dbReference type="InterPro" id="IPR011990">
    <property type="entry name" value="TPR-like_helical_dom_sf"/>
</dbReference>
<protein>
    <submittedName>
        <fullName evidence="6">OmpA family protein</fullName>
    </submittedName>
</protein>
<dbReference type="PANTHER" id="PTHR30329:SF21">
    <property type="entry name" value="LIPOPROTEIN YIAD-RELATED"/>
    <property type="match status" value="1"/>
</dbReference>
<dbReference type="Proteomes" id="UP001500582">
    <property type="component" value="Unassembled WGS sequence"/>
</dbReference>
<proteinExistence type="predicted"/>
<dbReference type="SUPFAM" id="SSF48452">
    <property type="entry name" value="TPR-like"/>
    <property type="match status" value="1"/>
</dbReference>
<dbReference type="Gene3D" id="3.30.1330.60">
    <property type="entry name" value="OmpA-like domain"/>
    <property type="match status" value="1"/>
</dbReference>
<dbReference type="InterPro" id="IPR050330">
    <property type="entry name" value="Bact_OuterMem_StrucFunc"/>
</dbReference>
<keyword evidence="3" id="KW-0998">Cell outer membrane</keyword>
<evidence type="ECO:0000259" key="5">
    <source>
        <dbReference type="PROSITE" id="PS51123"/>
    </source>
</evidence>
<dbReference type="InterPro" id="IPR008969">
    <property type="entry name" value="CarboxyPept-like_regulatory"/>
</dbReference>
<dbReference type="InterPro" id="IPR006664">
    <property type="entry name" value="OMP_bac"/>
</dbReference>
<dbReference type="InterPro" id="IPR036737">
    <property type="entry name" value="OmpA-like_sf"/>
</dbReference>